<keyword evidence="3" id="KW-1185">Reference proteome</keyword>
<dbReference type="RefSeq" id="WP_332914297.1">
    <property type="nucleotide sequence ID" value="NZ_BBFN01000062.1"/>
</dbReference>
<organism evidence="2 3">
    <name type="scientific">Algoriphagus boritolerans DSM 17298 = JCM 18970</name>
    <dbReference type="NCBI Taxonomy" id="1120964"/>
    <lineage>
        <taxon>Bacteria</taxon>
        <taxon>Pseudomonadati</taxon>
        <taxon>Bacteroidota</taxon>
        <taxon>Cytophagia</taxon>
        <taxon>Cytophagales</taxon>
        <taxon>Cyclobacteriaceae</taxon>
        <taxon>Algoriphagus</taxon>
    </lineage>
</organism>
<protein>
    <recommendedName>
        <fullName evidence="1">Lcl C-terminal domain-containing protein</fullName>
    </recommendedName>
</protein>
<proteinExistence type="predicted"/>
<dbReference type="Pfam" id="PF07603">
    <property type="entry name" value="Lcl_C"/>
    <property type="match status" value="1"/>
</dbReference>
<dbReference type="AlphaFoldDB" id="A0A1H6AHK8"/>
<gene>
    <name evidence="2" type="ORF">SAMN03080598_04138</name>
</gene>
<reference evidence="3" key="1">
    <citation type="submission" date="2016-10" db="EMBL/GenBank/DDBJ databases">
        <authorList>
            <person name="Varghese N."/>
            <person name="Submissions S."/>
        </authorList>
    </citation>
    <scope>NUCLEOTIDE SEQUENCE [LARGE SCALE GENOMIC DNA]</scope>
    <source>
        <strain evidence="3">DSM 17298</strain>
    </source>
</reference>
<dbReference type="Proteomes" id="UP000236736">
    <property type="component" value="Unassembled WGS sequence"/>
</dbReference>
<dbReference type="InterPro" id="IPR011460">
    <property type="entry name" value="Lcl_C"/>
</dbReference>
<sequence length="360" mass="39034">MEFRTHSKKRALLKFYNMKNSHWGNLKSRIMLFVAAGAMYSCSLDTVTDDLQEADLQTEQTQQNINMRMAPTVSCAEVCIEEGSEIYYPVSDMATGTSGKNTKSVSYTAYNTETDFVVEVTYTITSGPANAKATISIDIDGDEVEFADVNSGSTVSHTVALGNEWAGCDQIAFSVVQEGLGTPISFSESYSLIPVCPEVSLEIGDAYQGGIIAYILQAGDPGYDANETHGIIAAPSDQSTNAFATKVPGSLTLTGASGTDLGTGQANTTDIVNAQGIGIYAAQICNDLELNGYSDWYLPSKDELNKLYENRLEIGNFASSGYWSSSMGDFYLMWYQDFNNGNQDIAGQTVQFRVRAVRSF</sequence>
<evidence type="ECO:0000259" key="1">
    <source>
        <dbReference type="Pfam" id="PF07603"/>
    </source>
</evidence>
<name>A0A1H6AHK8_9BACT</name>
<feature type="domain" description="Lcl C-terminal" evidence="1">
    <location>
        <begin position="281"/>
        <end position="358"/>
    </location>
</feature>
<evidence type="ECO:0000313" key="3">
    <source>
        <dbReference type="Proteomes" id="UP000236736"/>
    </source>
</evidence>
<dbReference type="EMBL" id="FNVR01000045">
    <property type="protein sequence ID" value="SEG48001.1"/>
    <property type="molecule type" value="Genomic_DNA"/>
</dbReference>
<evidence type="ECO:0000313" key="2">
    <source>
        <dbReference type="EMBL" id="SEG48001.1"/>
    </source>
</evidence>
<accession>A0A1H6AHK8</accession>